<name>A0A8T0GGH9_CERPU</name>
<gene>
    <name evidence="2" type="ORF">KC19_11G146300</name>
</gene>
<feature type="region of interest" description="Disordered" evidence="1">
    <location>
        <begin position="64"/>
        <end position="90"/>
    </location>
</feature>
<feature type="compositionally biased region" description="Basic and acidic residues" evidence="1">
    <location>
        <begin position="225"/>
        <end position="234"/>
    </location>
</feature>
<dbReference type="PANTHER" id="PTHR36054:SF2">
    <property type="entry name" value="PROTEIN SICKLE"/>
    <property type="match status" value="1"/>
</dbReference>
<reference evidence="2 3" key="1">
    <citation type="submission" date="2020-06" db="EMBL/GenBank/DDBJ databases">
        <title>WGS assembly of Ceratodon purpureus strain R40.</title>
        <authorList>
            <person name="Carey S.B."/>
            <person name="Jenkins J."/>
            <person name="Shu S."/>
            <person name="Lovell J.T."/>
            <person name="Sreedasyam A."/>
            <person name="Maumus F."/>
            <person name="Tiley G.P."/>
            <person name="Fernandez-Pozo N."/>
            <person name="Barry K."/>
            <person name="Chen C."/>
            <person name="Wang M."/>
            <person name="Lipzen A."/>
            <person name="Daum C."/>
            <person name="Saski C.A."/>
            <person name="Payton A.C."/>
            <person name="Mcbreen J.C."/>
            <person name="Conrad R.E."/>
            <person name="Kollar L.M."/>
            <person name="Olsson S."/>
            <person name="Huttunen S."/>
            <person name="Landis J.B."/>
            <person name="Wickett N.J."/>
            <person name="Johnson M.G."/>
            <person name="Rensing S.A."/>
            <person name="Grimwood J."/>
            <person name="Schmutz J."/>
            <person name="Mcdaniel S.F."/>
        </authorList>
    </citation>
    <scope>NUCLEOTIDE SEQUENCE [LARGE SCALE GENOMIC DNA]</scope>
    <source>
        <strain evidence="2 3">R40</strain>
    </source>
</reference>
<sequence length="246" mass="26397">MEDPEARRARLKAMREQAEGVSQSAPTPENSTSKLANPFEEVAPISDAHAPRFNYYSNPAAGFVHTKRKEPGPPAGPRPSVSARPHWNPEFYPPAPAPPPMVSHVGGFGSPIPLYNPMEPGFLPPPPALEPQQRYGDGTWPIKRPNFGPGGGGGRGFGGRGSGPGRGGFARGDGYQGRGRGEGYQGRGRGEGYQGRGRGESYQGRGRGEGNQGRGRGRGEGSVSAKDRPDLFYHKSMVEDPWKHLF</sequence>
<dbReference type="Proteomes" id="UP000822688">
    <property type="component" value="Chromosome 11"/>
</dbReference>
<keyword evidence="3" id="KW-1185">Reference proteome</keyword>
<dbReference type="GO" id="GO:0000398">
    <property type="term" value="P:mRNA splicing, via spliceosome"/>
    <property type="evidence" value="ECO:0007669"/>
    <property type="project" value="InterPro"/>
</dbReference>
<dbReference type="EMBL" id="CM026432">
    <property type="protein sequence ID" value="KAG0557647.1"/>
    <property type="molecule type" value="Genomic_DNA"/>
</dbReference>
<evidence type="ECO:0000256" key="1">
    <source>
        <dbReference type="SAM" id="MobiDB-lite"/>
    </source>
</evidence>
<dbReference type="GO" id="GO:0035196">
    <property type="term" value="P:miRNA processing"/>
    <property type="evidence" value="ECO:0007669"/>
    <property type="project" value="InterPro"/>
</dbReference>
<feature type="compositionally biased region" description="Polar residues" evidence="1">
    <location>
        <begin position="20"/>
        <end position="34"/>
    </location>
</feature>
<organism evidence="2 3">
    <name type="scientific">Ceratodon purpureus</name>
    <name type="common">Fire moss</name>
    <name type="synonym">Dicranum purpureum</name>
    <dbReference type="NCBI Taxonomy" id="3225"/>
    <lineage>
        <taxon>Eukaryota</taxon>
        <taxon>Viridiplantae</taxon>
        <taxon>Streptophyta</taxon>
        <taxon>Embryophyta</taxon>
        <taxon>Bryophyta</taxon>
        <taxon>Bryophytina</taxon>
        <taxon>Bryopsida</taxon>
        <taxon>Dicranidae</taxon>
        <taxon>Pseudoditrichales</taxon>
        <taxon>Ditrichaceae</taxon>
        <taxon>Ceratodon</taxon>
    </lineage>
</organism>
<evidence type="ECO:0000313" key="2">
    <source>
        <dbReference type="EMBL" id="KAG0557647.1"/>
    </source>
</evidence>
<dbReference type="AlphaFoldDB" id="A0A8T0GGH9"/>
<comment type="caution">
    <text evidence="2">The sequence shown here is derived from an EMBL/GenBank/DDBJ whole genome shotgun (WGS) entry which is preliminary data.</text>
</comment>
<feature type="compositionally biased region" description="Gly residues" evidence="1">
    <location>
        <begin position="148"/>
        <end position="196"/>
    </location>
</feature>
<dbReference type="PANTHER" id="PTHR36054">
    <property type="entry name" value="PROTEIN SICKLE"/>
    <property type="match status" value="1"/>
</dbReference>
<dbReference type="InterPro" id="IPR039292">
    <property type="entry name" value="SICKLE"/>
</dbReference>
<feature type="compositionally biased region" description="Basic and acidic residues" evidence="1">
    <location>
        <begin position="1"/>
        <end position="18"/>
    </location>
</feature>
<feature type="region of interest" description="Disordered" evidence="1">
    <location>
        <begin position="1"/>
        <end position="34"/>
    </location>
</feature>
<proteinExistence type="predicted"/>
<protein>
    <submittedName>
        <fullName evidence="2">Uncharacterized protein</fullName>
    </submittedName>
</protein>
<feature type="region of interest" description="Disordered" evidence="1">
    <location>
        <begin position="123"/>
        <end position="234"/>
    </location>
</feature>
<accession>A0A8T0GGH9</accession>
<evidence type="ECO:0000313" key="3">
    <source>
        <dbReference type="Proteomes" id="UP000822688"/>
    </source>
</evidence>